<dbReference type="PANTHER" id="PTHR12718">
    <property type="entry name" value="CELL CYCLE CONTROL PROTEIN CWF15"/>
    <property type="match status" value="1"/>
</dbReference>
<dbReference type="STRING" id="7375.A0A0L0C2L2"/>
<accession>A0A0L0C2L2</accession>
<dbReference type="OMA" id="KYREHGQ"/>
<keyword evidence="2" id="KW-0507">mRNA processing</keyword>
<dbReference type="GO" id="GO:0003723">
    <property type="term" value="F:RNA binding"/>
    <property type="evidence" value="ECO:0007669"/>
    <property type="project" value="TreeGrafter"/>
</dbReference>
<evidence type="ECO:0000313" key="6">
    <source>
        <dbReference type="Proteomes" id="UP000037069"/>
    </source>
</evidence>
<organism evidence="5 6">
    <name type="scientific">Lucilia cuprina</name>
    <name type="common">Green bottle fly</name>
    <name type="synonym">Australian sheep blowfly</name>
    <dbReference type="NCBI Taxonomy" id="7375"/>
    <lineage>
        <taxon>Eukaryota</taxon>
        <taxon>Metazoa</taxon>
        <taxon>Ecdysozoa</taxon>
        <taxon>Arthropoda</taxon>
        <taxon>Hexapoda</taxon>
        <taxon>Insecta</taxon>
        <taxon>Pterygota</taxon>
        <taxon>Neoptera</taxon>
        <taxon>Endopterygota</taxon>
        <taxon>Diptera</taxon>
        <taxon>Brachycera</taxon>
        <taxon>Muscomorpha</taxon>
        <taxon>Oestroidea</taxon>
        <taxon>Calliphoridae</taxon>
        <taxon>Luciliinae</taxon>
        <taxon>Lucilia</taxon>
    </lineage>
</organism>
<name>A0A0L0C2L2_LUCCU</name>
<protein>
    <submittedName>
        <fullName evidence="5">CWC15-like protein</fullName>
    </submittedName>
</protein>
<feature type="region of interest" description="Disordered" evidence="4">
    <location>
        <begin position="1"/>
        <end position="140"/>
    </location>
</feature>
<gene>
    <name evidence="5" type="ORF">FF38_08603</name>
</gene>
<dbReference type="OrthoDB" id="30179at2759"/>
<dbReference type="PANTHER" id="PTHR12718:SF2">
    <property type="entry name" value="SPLICEOSOME-ASSOCIATED PROTEIN CWC15 HOMOLOG"/>
    <property type="match status" value="1"/>
</dbReference>
<feature type="compositionally biased region" description="Basic and acidic residues" evidence="4">
    <location>
        <begin position="52"/>
        <end position="72"/>
    </location>
</feature>
<dbReference type="GO" id="GO:0045292">
    <property type="term" value="P:mRNA cis splicing, via spliceosome"/>
    <property type="evidence" value="ECO:0007669"/>
    <property type="project" value="TreeGrafter"/>
</dbReference>
<dbReference type="Proteomes" id="UP000037069">
    <property type="component" value="Unassembled WGS sequence"/>
</dbReference>
<comment type="caution">
    <text evidence="5">The sequence shown here is derived from an EMBL/GenBank/DDBJ whole genome shotgun (WGS) entry which is preliminary data.</text>
</comment>
<evidence type="ECO:0000256" key="3">
    <source>
        <dbReference type="ARBA" id="ARBA00023187"/>
    </source>
</evidence>
<dbReference type="Pfam" id="PF04889">
    <property type="entry name" value="Cwf_Cwc_15"/>
    <property type="match status" value="1"/>
</dbReference>
<evidence type="ECO:0000256" key="1">
    <source>
        <dbReference type="ARBA" id="ARBA00006644"/>
    </source>
</evidence>
<keyword evidence="3" id="KW-0508">mRNA splicing</keyword>
<keyword evidence="6" id="KW-1185">Reference proteome</keyword>
<evidence type="ECO:0000256" key="2">
    <source>
        <dbReference type="ARBA" id="ARBA00022664"/>
    </source>
</evidence>
<feature type="region of interest" description="Disordered" evidence="4">
    <location>
        <begin position="146"/>
        <end position="165"/>
    </location>
</feature>
<dbReference type="AlphaFoldDB" id="A0A0L0C2L2"/>
<dbReference type="InterPro" id="IPR006973">
    <property type="entry name" value="Cwf_Cwc_15"/>
</dbReference>
<dbReference type="GO" id="GO:0071013">
    <property type="term" value="C:catalytic step 2 spliceosome"/>
    <property type="evidence" value="ECO:0007669"/>
    <property type="project" value="TreeGrafter"/>
</dbReference>
<comment type="similarity">
    <text evidence="1">Belongs to the CWC15 family.</text>
</comment>
<sequence length="242" mass="27261">MTTAARPTFDPARGGSGKGEKDLSALSKQYSSRDLPGHTRLKYRETGQGTSDELRARDFRKELEEREREVRPNKNLPSIVRKAIEANNSSSTTGGSSSKRAKLDQPAAPVNLDADDPVDNDSSDSDSDSDDEDDTAALLAELNRIKQERLQETQRKEQEKKQEEERIRMENILSGNPLINYAAGSAATAANTKTADLKVKRRWDDDVVFKNCARTEPEKKSHFINDSLRSEFHKKFMEKYIK</sequence>
<feature type="compositionally biased region" description="Acidic residues" evidence="4">
    <location>
        <begin position="113"/>
        <end position="135"/>
    </location>
</feature>
<evidence type="ECO:0000313" key="5">
    <source>
        <dbReference type="EMBL" id="KNC26472.1"/>
    </source>
</evidence>
<reference evidence="5 6" key="1">
    <citation type="journal article" date="2015" name="Nat. Commun.">
        <title>Lucilia cuprina genome unlocks parasitic fly biology to underpin future interventions.</title>
        <authorList>
            <person name="Anstead C.A."/>
            <person name="Korhonen P.K."/>
            <person name="Young N.D."/>
            <person name="Hall R.S."/>
            <person name="Jex A.R."/>
            <person name="Murali S.C."/>
            <person name="Hughes D.S."/>
            <person name="Lee S.F."/>
            <person name="Perry T."/>
            <person name="Stroehlein A.J."/>
            <person name="Ansell B.R."/>
            <person name="Breugelmans B."/>
            <person name="Hofmann A."/>
            <person name="Qu J."/>
            <person name="Dugan S."/>
            <person name="Lee S.L."/>
            <person name="Chao H."/>
            <person name="Dinh H."/>
            <person name="Han Y."/>
            <person name="Doddapaneni H.V."/>
            <person name="Worley K.C."/>
            <person name="Muzny D.M."/>
            <person name="Ioannidis P."/>
            <person name="Waterhouse R.M."/>
            <person name="Zdobnov E.M."/>
            <person name="James P.J."/>
            <person name="Bagnall N.H."/>
            <person name="Kotze A.C."/>
            <person name="Gibbs R.A."/>
            <person name="Richards S."/>
            <person name="Batterham P."/>
            <person name="Gasser R.B."/>
        </authorList>
    </citation>
    <scope>NUCLEOTIDE SEQUENCE [LARGE SCALE GENOMIC DNA]</scope>
    <source>
        <strain evidence="5 6">LS</strain>
        <tissue evidence="5">Full body</tissue>
    </source>
</reference>
<evidence type="ECO:0000256" key="4">
    <source>
        <dbReference type="SAM" id="MobiDB-lite"/>
    </source>
</evidence>
<dbReference type="EMBL" id="JRES01000984">
    <property type="protein sequence ID" value="KNC26472.1"/>
    <property type="molecule type" value="Genomic_DNA"/>
</dbReference>
<feature type="compositionally biased region" description="Low complexity" evidence="4">
    <location>
        <begin position="87"/>
        <end position="98"/>
    </location>
</feature>
<proteinExistence type="inferred from homology"/>